<dbReference type="PANTHER" id="PTHR21666:SF285">
    <property type="entry name" value="M23 FAMILY METALLOPEPTIDASE"/>
    <property type="match status" value="1"/>
</dbReference>
<protein>
    <submittedName>
        <fullName evidence="3">Peptidase, M23/M37 family protein</fullName>
    </submittedName>
</protein>
<accession>K4KDZ4</accession>
<dbReference type="eggNOG" id="COG0739">
    <property type="taxonomic scope" value="Bacteria"/>
</dbReference>
<dbReference type="CDD" id="cd12797">
    <property type="entry name" value="M23_peptidase"/>
    <property type="match status" value="1"/>
</dbReference>
<dbReference type="AlphaFoldDB" id="K4KDZ4"/>
<dbReference type="PANTHER" id="PTHR21666">
    <property type="entry name" value="PEPTIDASE-RELATED"/>
    <property type="match status" value="1"/>
</dbReference>
<reference evidence="3 4" key="1">
    <citation type="journal article" date="2013" name="Genome Announc.">
        <title>Complete genome sequence of Simiduia agarivorans SA1(T), a marine bacterium able to degrade a variety of polysaccharides.</title>
        <authorList>
            <person name="Lin S.Y."/>
            <person name="Shieh W.Y."/>
            <person name="Chen J.S."/>
            <person name="Tang S.L."/>
        </authorList>
    </citation>
    <scope>NUCLEOTIDE SEQUENCE [LARGE SCALE GENOMIC DNA]</scope>
    <source>
        <strain evidence="4">DSM 21679 / JCM 13881 / BCRC 17597 / SA1</strain>
    </source>
</reference>
<keyword evidence="4" id="KW-1185">Reference proteome</keyword>
<dbReference type="Gene3D" id="2.70.70.10">
    <property type="entry name" value="Glucose Permease (Domain IIA)"/>
    <property type="match status" value="1"/>
</dbReference>
<gene>
    <name evidence="3" type="ordered locus">M5M_00015</name>
</gene>
<dbReference type="Pfam" id="PF01551">
    <property type="entry name" value="Peptidase_M23"/>
    <property type="match status" value="1"/>
</dbReference>
<feature type="domain" description="M23ase beta-sheet core" evidence="2">
    <location>
        <begin position="168"/>
        <end position="263"/>
    </location>
</feature>
<evidence type="ECO:0000259" key="2">
    <source>
        <dbReference type="Pfam" id="PF01551"/>
    </source>
</evidence>
<feature type="chain" id="PRO_5003878242" evidence="1">
    <location>
        <begin position="23"/>
        <end position="273"/>
    </location>
</feature>
<feature type="signal peptide" evidence="1">
    <location>
        <begin position="1"/>
        <end position="22"/>
    </location>
</feature>
<dbReference type="InterPro" id="IPR011055">
    <property type="entry name" value="Dup_hybrid_motif"/>
</dbReference>
<dbReference type="FunFam" id="2.70.70.10:FF:000019">
    <property type="entry name" value="M23 family peptidase"/>
    <property type="match status" value="1"/>
</dbReference>
<organism evidence="3 4">
    <name type="scientific">Simiduia agarivorans (strain DSM 21679 / JCM 13881 / BCRC 17597 / SA1)</name>
    <dbReference type="NCBI Taxonomy" id="1117647"/>
    <lineage>
        <taxon>Bacteria</taxon>
        <taxon>Pseudomonadati</taxon>
        <taxon>Pseudomonadota</taxon>
        <taxon>Gammaproteobacteria</taxon>
        <taxon>Cellvibrionales</taxon>
        <taxon>Cellvibrionaceae</taxon>
        <taxon>Simiduia</taxon>
    </lineage>
</organism>
<sequence>MKFWQAASFALVGSMIASLVPAQTTEKAEYRQGSVVLGKVSEGTRVFLGDRELKVSPDGRYVFGIGRDEKNNQRLRLLAPDGSNRLQDVRVLAREYRIQRVNGVPSETVTPPEAQLKRIREEAAQAWAARDVNSDLTDFAHGFIWPLIGPVTGVYGSQRIYNGVPKNPHFGVDVAAPTGTVVVAPAGGIVRLAHEDMFFSGGTLILDHGHGLTSSFIHLSALLVEKGERVEQGQPIAEVGATGRATGPHLDWRMNWFDVRVDPATLVGPMPKQ</sequence>
<dbReference type="EMBL" id="CP003746">
    <property type="protein sequence ID" value="AFU97244.1"/>
    <property type="molecule type" value="Genomic_DNA"/>
</dbReference>
<proteinExistence type="predicted"/>
<evidence type="ECO:0000256" key="1">
    <source>
        <dbReference type="SAM" id="SignalP"/>
    </source>
</evidence>
<dbReference type="InterPro" id="IPR050570">
    <property type="entry name" value="Cell_wall_metabolism_enzyme"/>
</dbReference>
<dbReference type="OrthoDB" id="9805070at2"/>
<name>K4KDZ4_SIMAS</name>
<dbReference type="HOGENOM" id="CLU_029425_5_5_6"/>
<dbReference type="SUPFAM" id="SSF51261">
    <property type="entry name" value="Duplicated hybrid motif"/>
    <property type="match status" value="1"/>
</dbReference>
<dbReference type="Proteomes" id="UP000000466">
    <property type="component" value="Chromosome"/>
</dbReference>
<dbReference type="GO" id="GO:0004222">
    <property type="term" value="F:metalloendopeptidase activity"/>
    <property type="evidence" value="ECO:0007669"/>
    <property type="project" value="TreeGrafter"/>
</dbReference>
<dbReference type="STRING" id="1117647.M5M_00015"/>
<keyword evidence="1" id="KW-0732">Signal</keyword>
<evidence type="ECO:0000313" key="4">
    <source>
        <dbReference type="Proteomes" id="UP000000466"/>
    </source>
</evidence>
<evidence type="ECO:0000313" key="3">
    <source>
        <dbReference type="EMBL" id="AFU97244.1"/>
    </source>
</evidence>
<dbReference type="KEGG" id="saga:M5M_00015"/>
<dbReference type="RefSeq" id="WP_015045417.1">
    <property type="nucleotide sequence ID" value="NC_018868.3"/>
</dbReference>
<dbReference type="InterPro" id="IPR016047">
    <property type="entry name" value="M23ase_b-sheet_dom"/>
</dbReference>